<dbReference type="EMBL" id="FXAV01000057">
    <property type="protein sequence ID" value="SMG60575.1"/>
    <property type="molecule type" value="Genomic_DNA"/>
</dbReference>
<sequence>MTGRLLPAAAGTYSNSLLDSHETLHEATRAVINHTNAEILFARTTVDENLS</sequence>
<dbReference type="RefSeq" id="WP_179161893.1">
    <property type="nucleotide sequence ID" value="NZ_FXAV01000057.1"/>
</dbReference>
<gene>
    <name evidence="1" type="ORF">SAMN02745947_05637</name>
</gene>
<accession>A0ABY1MJJ3</accession>
<evidence type="ECO:0000313" key="2">
    <source>
        <dbReference type="Proteomes" id="UP000193566"/>
    </source>
</evidence>
<keyword evidence="2" id="KW-1185">Reference proteome</keyword>
<organism evidence="1 2">
    <name type="scientific">Rhodococcus rhodochrous J3</name>
    <dbReference type="NCBI Taxonomy" id="903528"/>
    <lineage>
        <taxon>Bacteria</taxon>
        <taxon>Bacillati</taxon>
        <taxon>Actinomycetota</taxon>
        <taxon>Actinomycetes</taxon>
        <taxon>Mycobacteriales</taxon>
        <taxon>Nocardiaceae</taxon>
        <taxon>Rhodococcus</taxon>
    </lineage>
</organism>
<name>A0ABY1MJJ3_RHORH</name>
<reference evidence="1 2" key="1">
    <citation type="submission" date="2017-04" db="EMBL/GenBank/DDBJ databases">
        <authorList>
            <person name="Varghese N."/>
            <person name="Submissions S."/>
        </authorList>
    </citation>
    <scope>NUCLEOTIDE SEQUENCE [LARGE SCALE GENOMIC DNA]</scope>
    <source>
        <strain evidence="1 2">J3</strain>
    </source>
</reference>
<evidence type="ECO:0000313" key="1">
    <source>
        <dbReference type="EMBL" id="SMG60575.1"/>
    </source>
</evidence>
<proteinExistence type="predicted"/>
<dbReference type="Proteomes" id="UP000193566">
    <property type="component" value="Unassembled WGS sequence"/>
</dbReference>
<comment type="caution">
    <text evidence="1">The sequence shown here is derived from an EMBL/GenBank/DDBJ whole genome shotgun (WGS) entry which is preliminary data.</text>
</comment>
<protein>
    <submittedName>
        <fullName evidence="1">Uncharacterized protein</fullName>
    </submittedName>
</protein>